<dbReference type="Proteomes" id="UP000799757">
    <property type="component" value="Unassembled WGS sequence"/>
</dbReference>
<evidence type="ECO:0000256" key="1">
    <source>
        <dbReference type="ARBA" id="ARBA00035112"/>
    </source>
</evidence>
<keyword evidence="3" id="KW-1185">Reference proteome</keyword>
<evidence type="ECO:0000313" key="2">
    <source>
        <dbReference type="EMBL" id="KAF2797919.1"/>
    </source>
</evidence>
<dbReference type="PANTHER" id="PTHR33365:SF14">
    <property type="entry name" value="TAT PATHWAY SIGNAL SEQUENCE"/>
    <property type="match status" value="1"/>
</dbReference>
<gene>
    <name evidence="2" type="ORF">K505DRAFT_396633</name>
</gene>
<evidence type="ECO:0008006" key="4">
    <source>
        <dbReference type="Google" id="ProtNLM"/>
    </source>
</evidence>
<comment type="similarity">
    <text evidence="1">Belongs to the ustYa family.</text>
</comment>
<sequence length="218" mass="25261">MAAETDEFLLTKSNASLFNNPYTIYKADPSPEVDAAWEEVSKTPVLALSVEEIRRIGKDPEVTVRVPEEFGLGKDMFFGINDGQHLIHCLDQIRQFAHYDYYFQDKWGDMSNIPPMHAAHRSHCIGVLLDALKCQPSLNMVTFSWMEEQEVPYPDFNLYRKCQNQDELIEWMESVEIKREVINKWDFPRPADAKVLPIEPELKKLQHVHGMGHNGTWP</sequence>
<dbReference type="Pfam" id="PF11807">
    <property type="entry name" value="UstYa"/>
    <property type="match status" value="1"/>
</dbReference>
<dbReference type="OrthoDB" id="3687641at2759"/>
<reference evidence="2" key="1">
    <citation type="journal article" date="2020" name="Stud. Mycol.">
        <title>101 Dothideomycetes genomes: a test case for predicting lifestyles and emergence of pathogens.</title>
        <authorList>
            <person name="Haridas S."/>
            <person name="Albert R."/>
            <person name="Binder M."/>
            <person name="Bloem J."/>
            <person name="Labutti K."/>
            <person name="Salamov A."/>
            <person name="Andreopoulos B."/>
            <person name="Baker S."/>
            <person name="Barry K."/>
            <person name="Bills G."/>
            <person name="Bluhm B."/>
            <person name="Cannon C."/>
            <person name="Castanera R."/>
            <person name="Culley D."/>
            <person name="Daum C."/>
            <person name="Ezra D."/>
            <person name="Gonzalez J."/>
            <person name="Henrissat B."/>
            <person name="Kuo A."/>
            <person name="Liang C."/>
            <person name="Lipzen A."/>
            <person name="Lutzoni F."/>
            <person name="Magnuson J."/>
            <person name="Mondo S."/>
            <person name="Nolan M."/>
            <person name="Ohm R."/>
            <person name="Pangilinan J."/>
            <person name="Park H.-J."/>
            <person name="Ramirez L."/>
            <person name="Alfaro M."/>
            <person name="Sun H."/>
            <person name="Tritt A."/>
            <person name="Yoshinaga Y."/>
            <person name="Zwiers L.-H."/>
            <person name="Turgeon B."/>
            <person name="Goodwin S."/>
            <person name="Spatafora J."/>
            <person name="Crous P."/>
            <person name="Grigoriev I."/>
        </authorList>
    </citation>
    <scope>NUCLEOTIDE SEQUENCE</scope>
    <source>
        <strain evidence="2">CBS 109.77</strain>
    </source>
</reference>
<protein>
    <recommendedName>
        <fullName evidence="4">Tat pathway signal sequence</fullName>
    </recommendedName>
</protein>
<accession>A0A6A6XNJ6</accession>
<evidence type="ECO:0000313" key="3">
    <source>
        <dbReference type="Proteomes" id="UP000799757"/>
    </source>
</evidence>
<organism evidence="2 3">
    <name type="scientific">Melanomma pulvis-pyrius CBS 109.77</name>
    <dbReference type="NCBI Taxonomy" id="1314802"/>
    <lineage>
        <taxon>Eukaryota</taxon>
        <taxon>Fungi</taxon>
        <taxon>Dikarya</taxon>
        <taxon>Ascomycota</taxon>
        <taxon>Pezizomycotina</taxon>
        <taxon>Dothideomycetes</taxon>
        <taxon>Pleosporomycetidae</taxon>
        <taxon>Pleosporales</taxon>
        <taxon>Melanommataceae</taxon>
        <taxon>Melanomma</taxon>
    </lineage>
</organism>
<dbReference type="AlphaFoldDB" id="A0A6A6XNJ6"/>
<dbReference type="InterPro" id="IPR021765">
    <property type="entry name" value="UstYa-like"/>
</dbReference>
<dbReference type="PANTHER" id="PTHR33365">
    <property type="entry name" value="YALI0B05434P"/>
    <property type="match status" value="1"/>
</dbReference>
<name>A0A6A6XNJ6_9PLEO</name>
<dbReference type="EMBL" id="MU001795">
    <property type="protein sequence ID" value="KAF2797919.1"/>
    <property type="molecule type" value="Genomic_DNA"/>
</dbReference>
<dbReference type="GO" id="GO:0043386">
    <property type="term" value="P:mycotoxin biosynthetic process"/>
    <property type="evidence" value="ECO:0007669"/>
    <property type="project" value="InterPro"/>
</dbReference>
<proteinExistence type="inferred from homology"/>